<dbReference type="Pfam" id="PF00557">
    <property type="entry name" value="Peptidase_M24"/>
    <property type="match status" value="1"/>
</dbReference>
<dbReference type="OrthoDB" id="9806388at2"/>
<name>A0A4V2FWW4_9ACTN</name>
<evidence type="ECO:0000256" key="3">
    <source>
        <dbReference type="ARBA" id="ARBA00008766"/>
    </source>
</evidence>
<protein>
    <recommendedName>
        <fullName evidence="4">Xaa-Pro aminopeptidase</fullName>
        <ecNumber evidence="4">3.4.11.9</ecNumber>
    </recommendedName>
</protein>
<evidence type="ECO:0000256" key="4">
    <source>
        <dbReference type="ARBA" id="ARBA00012574"/>
    </source>
</evidence>
<comment type="similarity">
    <text evidence="3">Belongs to the peptidase M24B family.</text>
</comment>
<dbReference type="InterPro" id="IPR036005">
    <property type="entry name" value="Creatinase/aminopeptidase-like"/>
</dbReference>
<dbReference type="GO" id="GO:0070006">
    <property type="term" value="F:metalloaminopeptidase activity"/>
    <property type="evidence" value="ECO:0007669"/>
    <property type="project" value="InterPro"/>
</dbReference>
<dbReference type="EMBL" id="SHKR01000015">
    <property type="protein sequence ID" value="RZU11416.1"/>
    <property type="molecule type" value="Genomic_DNA"/>
</dbReference>
<dbReference type="GO" id="GO:0030145">
    <property type="term" value="F:manganese ion binding"/>
    <property type="evidence" value="ECO:0007669"/>
    <property type="project" value="InterPro"/>
</dbReference>
<evidence type="ECO:0000256" key="5">
    <source>
        <dbReference type="ARBA" id="ARBA00022723"/>
    </source>
</evidence>
<keyword evidence="7" id="KW-0464">Manganese</keyword>
<evidence type="ECO:0000256" key="2">
    <source>
        <dbReference type="ARBA" id="ARBA00001936"/>
    </source>
</evidence>
<comment type="cofactor">
    <cofactor evidence="2">
        <name>Mn(2+)</name>
        <dbReference type="ChEBI" id="CHEBI:29035"/>
    </cofactor>
</comment>
<gene>
    <name evidence="9" type="ORF">EV645_6585</name>
</gene>
<dbReference type="Gene3D" id="3.40.350.10">
    <property type="entry name" value="Creatinase/prolidase N-terminal domain"/>
    <property type="match status" value="1"/>
</dbReference>
<accession>A0A4V2FWW4</accession>
<dbReference type="GO" id="GO:0006508">
    <property type="term" value="P:proteolysis"/>
    <property type="evidence" value="ECO:0007669"/>
    <property type="project" value="TreeGrafter"/>
</dbReference>
<evidence type="ECO:0000256" key="7">
    <source>
        <dbReference type="ARBA" id="ARBA00023211"/>
    </source>
</evidence>
<organism evidence="9 10">
    <name type="scientific">Kribbella rubisoli</name>
    <dbReference type="NCBI Taxonomy" id="3075929"/>
    <lineage>
        <taxon>Bacteria</taxon>
        <taxon>Bacillati</taxon>
        <taxon>Actinomycetota</taxon>
        <taxon>Actinomycetes</taxon>
        <taxon>Propionibacteriales</taxon>
        <taxon>Kribbellaceae</taxon>
        <taxon>Kribbella</taxon>
    </lineage>
</organism>
<dbReference type="Pfam" id="PF05195">
    <property type="entry name" value="AMP_N"/>
    <property type="match status" value="1"/>
</dbReference>
<keyword evidence="9" id="KW-0031">Aminopeptidase</keyword>
<dbReference type="Gene3D" id="3.90.230.10">
    <property type="entry name" value="Creatinase/methionine aminopeptidase superfamily"/>
    <property type="match status" value="1"/>
</dbReference>
<dbReference type="InterPro" id="IPR000994">
    <property type="entry name" value="Pept_M24"/>
</dbReference>
<evidence type="ECO:0000259" key="8">
    <source>
        <dbReference type="SMART" id="SM01011"/>
    </source>
</evidence>
<keyword evidence="6" id="KW-0378">Hydrolase</keyword>
<keyword evidence="9" id="KW-0645">Protease</keyword>
<reference evidence="9 10" key="1">
    <citation type="journal article" date="2015" name="Stand. Genomic Sci.">
        <title>Genomic Encyclopedia of Bacterial and Archaeal Type Strains, Phase III: the genomes of soil and plant-associated and newly described type strains.</title>
        <authorList>
            <person name="Whitman W.B."/>
            <person name="Woyke T."/>
            <person name="Klenk H.P."/>
            <person name="Zhou Y."/>
            <person name="Lilburn T.G."/>
            <person name="Beck B.J."/>
            <person name="De Vos P."/>
            <person name="Vandamme P."/>
            <person name="Eisen J.A."/>
            <person name="Garrity G."/>
            <person name="Hugenholtz P."/>
            <person name="Kyrpides N.C."/>
        </authorList>
    </citation>
    <scope>NUCLEOTIDE SEQUENCE [LARGE SCALE GENOMIC DNA]</scope>
    <source>
        <strain evidence="9 10">VKM Ac-2540</strain>
    </source>
</reference>
<sequence>MSTSTTNDHKIPYLGTRPPRLTTVPAFVDNIGRGWEGRTVPAPVIDGAAASAAAHRDRLRAALPGKLMLVAAGRAPVRVNDTSYDFRADSDFLWLTGAGIEDAYLLVGSDASADTLFMPPPFRPGETGFFSDASHGELWVGPSAGITEWSQALGITVRPVTDLESAISGAGTVLAGRRVPATELAVERSEDLDRVCSDLRRIKDDWEIGQLRYAIDQTVEGFAAVAREIPAAIGARGPVRGERWLQGTFDRYARAVGNGPGYSTIVGSGSHGPILHWVRCDGPIHEDQALLLDMGVEADSGYTADVTRTLPASGTFSADQRRVHDLVEQAHRAGLAQVRPGNTYSNFHFAAMEVIARGLEDWGLLPVSVDEALSPAGQQHRRWLVCGVGHHLGLDVHDCSQSSWETYHGALLEPDMVLTVEPGLYFQAHDLTVPPELRGVGVRLEDDVLVTSEGSEVLSDAVPIDADGLEVWTRARLDKEW</sequence>
<dbReference type="InterPro" id="IPR007865">
    <property type="entry name" value="Aminopep_P_N"/>
</dbReference>
<dbReference type="PANTHER" id="PTHR43226">
    <property type="entry name" value="XAA-PRO AMINOPEPTIDASE 3"/>
    <property type="match status" value="1"/>
</dbReference>
<comment type="catalytic activity">
    <reaction evidence="1">
        <text>Release of any N-terminal amino acid, including proline, that is linked to proline, even from a dipeptide or tripeptide.</text>
        <dbReference type="EC" id="3.4.11.9"/>
    </reaction>
</comment>
<dbReference type="Proteomes" id="UP000292027">
    <property type="component" value="Unassembled WGS sequence"/>
</dbReference>
<evidence type="ECO:0000256" key="1">
    <source>
        <dbReference type="ARBA" id="ARBA00001424"/>
    </source>
</evidence>
<dbReference type="SUPFAM" id="SSF53092">
    <property type="entry name" value="Creatinase/prolidase N-terminal domain"/>
    <property type="match status" value="1"/>
</dbReference>
<dbReference type="SUPFAM" id="SSF55920">
    <property type="entry name" value="Creatinase/aminopeptidase"/>
    <property type="match status" value="1"/>
</dbReference>
<evidence type="ECO:0000313" key="10">
    <source>
        <dbReference type="Proteomes" id="UP000292027"/>
    </source>
</evidence>
<keyword evidence="5" id="KW-0479">Metal-binding</keyword>
<dbReference type="InterPro" id="IPR029149">
    <property type="entry name" value="Creatin/AminoP/Spt16_N"/>
</dbReference>
<dbReference type="CDD" id="cd01087">
    <property type="entry name" value="Prolidase"/>
    <property type="match status" value="1"/>
</dbReference>
<dbReference type="RefSeq" id="WP_130447860.1">
    <property type="nucleotide sequence ID" value="NZ_SHKR01000015.1"/>
</dbReference>
<dbReference type="GO" id="GO:0005829">
    <property type="term" value="C:cytosol"/>
    <property type="evidence" value="ECO:0007669"/>
    <property type="project" value="TreeGrafter"/>
</dbReference>
<comment type="caution">
    <text evidence="9">The sequence shown here is derived from an EMBL/GenBank/DDBJ whole genome shotgun (WGS) entry which is preliminary data.</text>
</comment>
<dbReference type="AlphaFoldDB" id="A0A4V2FWW4"/>
<evidence type="ECO:0000256" key="6">
    <source>
        <dbReference type="ARBA" id="ARBA00022801"/>
    </source>
</evidence>
<dbReference type="EC" id="3.4.11.9" evidence="4"/>
<keyword evidence="10" id="KW-1185">Reference proteome</keyword>
<feature type="domain" description="Aminopeptidase P N-terminal" evidence="8">
    <location>
        <begin position="50"/>
        <end position="193"/>
    </location>
</feature>
<evidence type="ECO:0000313" key="9">
    <source>
        <dbReference type="EMBL" id="RZU11416.1"/>
    </source>
</evidence>
<dbReference type="InterPro" id="IPR052433">
    <property type="entry name" value="X-Pro_dipept-like"/>
</dbReference>
<proteinExistence type="inferred from homology"/>
<dbReference type="PANTHER" id="PTHR43226:SF4">
    <property type="entry name" value="XAA-PRO AMINOPEPTIDASE 3"/>
    <property type="match status" value="1"/>
</dbReference>
<dbReference type="SMART" id="SM01011">
    <property type="entry name" value="AMP_N"/>
    <property type="match status" value="1"/>
</dbReference>